<keyword evidence="2" id="KW-0732">Signal</keyword>
<dbReference type="RefSeq" id="WP_015098951.1">
    <property type="nucleotide sequence ID" value="NC_019673.1"/>
</dbReference>
<dbReference type="Proteomes" id="UP000006281">
    <property type="component" value="Chromosome"/>
</dbReference>
<evidence type="ECO:0000256" key="2">
    <source>
        <dbReference type="SAM" id="SignalP"/>
    </source>
</evidence>
<dbReference type="KEGG" id="sesp:BN6_15140"/>
<gene>
    <name evidence="3" type="ordered locus">BN6_15140</name>
</gene>
<reference evidence="3 4" key="1">
    <citation type="journal article" date="2012" name="BMC Genomics">
        <title>Complete genome sequence of Saccharothrix espanaensis DSM 44229T and comparison to the other completely sequenced Pseudonocardiaceae.</title>
        <authorList>
            <person name="Strobel T."/>
            <person name="Al-Dilaimi A."/>
            <person name="Blom J."/>
            <person name="Gessner A."/>
            <person name="Kalinowski J."/>
            <person name="Luzhetska M."/>
            <person name="Puhler A."/>
            <person name="Szczepanowski R."/>
            <person name="Bechthold A."/>
            <person name="Ruckert C."/>
        </authorList>
    </citation>
    <scope>NUCLEOTIDE SEQUENCE [LARGE SCALE GENOMIC DNA]</scope>
    <source>
        <strain evidence="4">ATCC 51144 / DSM 44229 / JCM 9112 / NBRC 15066 / NRRL 15764</strain>
    </source>
</reference>
<dbReference type="AlphaFoldDB" id="K0JX79"/>
<organism evidence="3 4">
    <name type="scientific">Saccharothrix espanaensis (strain ATCC 51144 / DSM 44229 / JCM 9112 / NBRC 15066 / NRRL 15764)</name>
    <dbReference type="NCBI Taxonomy" id="1179773"/>
    <lineage>
        <taxon>Bacteria</taxon>
        <taxon>Bacillati</taxon>
        <taxon>Actinomycetota</taxon>
        <taxon>Actinomycetes</taxon>
        <taxon>Pseudonocardiales</taxon>
        <taxon>Pseudonocardiaceae</taxon>
        <taxon>Saccharothrix</taxon>
    </lineage>
</organism>
<proteinExistence type="predicted"/>
<evidence type="ECO:0000313" key="3">
    <source>
        <dbReference type="EMBL" id="CCH28838.1"/>
    </source>
</evidence>
<sequence length="112" mass="11959">MTRIAATAVLLALLAVLTPSLTGPGHPPVAGALGHRVIAAEALSEEEPNRESRKVPETRAFSAVPQRFGPDRPAELRPRAATARARHPEPAPLATDHPRARLTPSALQVFRN</sequence>
<feature type="chain" id="PRO_5039636549" evidence="2">
    <location>
        <begin position="23"/>
        <end position="112"/>
    </location>
</feature>
<keyword evidence="4" id="KW-1185">Reference proteome</keyword>
<evidence type="ECO:0000256" key="1">
    <source>
        <dbReference type="SAM" id="MobiDB-lite"/>
    </source>
</evidence>
<dbReference type="EMBL" id="HE804045">
    <property type="protein sequence ID" value="CCH28838.1"/>
    <property type="molecule type" value="Genomic_DNA"/>
</dbReference>
<name>K0JX79_SACES</name>
<feature type="compositionally biased region" description="Basic and acidic residues" evidence="1">
    <location>
        <begin position="69"/>
        <end position="78"/>
    </location>
</feature>
<dbReference type="BioCyc" id="SESP1179773:BN6_RS07430-MONOMER"/>
<feature type="signal peptide" evidence="2">
    <location>
        <begin position="1"/>
        <end position="22"/>
    </location>
</feature>
<dbReference type="PATRIC" id="fig|1179773.3.peg.1518"/>
<protein>
    <submittedName>
        <fullName evidence="3">Putative secreted protein</fullName>
    </submittedName>
</protein>
<feature type="region of interest" description="Disordered" evidence="1">
    <location>
        <begin position="44"/>
        <end position="112"/>
    </location>
</feature>
<dbReference type="OrthoDB" id="9967481at2"/>
<evidence type="ECO:0000313" key="4">
    <source>
        <dbReference type="Proteomes" id="UP000006281"/>
    </source>
</evidence>
<dbReference type="HOGENOM" id="CLU_2144021_0_0_11"/>
<accession>K0JX79</accession>
<dbReference type="STRING" id="1179773.BN6_15140"/>
<feature type="compositionally biased region" description="Basic and acidic residues" evidence="1">
    <location>
        <begin position="47"/>
        <end position="57"/>
    </location>
</feature>